<dbReference type="HOGENOM" id="CLU_096545_1_0_1"/>
<keyword evidence="2" id="KW-0812">Transmembrane</keyword>
<dbReference type="Proteomes" id="UP000002497">
    <property type="component" value="Unassembled WGS sequence"/>
</dbReference>
<reference evidence="4" key="1">
    <citation type="journal article" date="2010" name="Genome Res.">
        <title>Population genomic sequencing of Coccidioides fungi reveals recent hybridization and transposon control.</title>
        <authorList>
            <person name="Neafsey D.E."/>
            <person name="Barker B.M."/>
            <person name="Sharpton T.J."/>
            <person name="Stajich J.E."/>
            <person name="Park D.J."/>
            <person name="Whiston E."/>
            <person name="Hung C.-Y."/>
            <person name="McMahan C."/>
            <person name="White J."/>
            <person name="Sykes S."/>
            <person name="Heiman D."/>
            <person name="Young S."/>
            <person name="Zeng Q."/>
            <person name="Abouelleil A."/>
            <person name="Aftuck L."/>
            <person name="Bessette D."/>
            <person name="Brown A."/>
            <person name="FitzGerald M."/>
            <person name="Lui A."/>
            <person name="Macdonald J.P."/>
            <person name="Priest M."/>
            <person name="Orbach M.J."/>
            <person name="Galgiani J.N."/>
            <person name="Kirkland T.N."/>
            <person name="Cole G.T."/>
            <person name="Birren B.W."/>
            <person name="Henn M.R."/>
            <person name="Taylor J.W."/>
            <person name="Rounsley S.D."/>
        </authorList>
    </citation>
    <scope>NUCLEOTIDE SEQUENCE [LARGE SCALE GENOMIC DNA]</scope>
    <source>
        <strain evidence="4">RMSCC 757 / Silveira</strain>
    </source>
</reference>
<feature type="transmembrane region" description="Helical" evidence="2">
    <location>
        <begin position="43"/>
        <end position="63"/>
    </location>
</feature>
<gene>
    <name evidence="3" type="ORF">CPSG_07735</name>
</gene>
<dbReference type="eggNOG" id="ENOG502SFMK">
    <property type="taxonomic scope" value="Eukaryota"/>
</dbReference>
<proteinExistence type="predicted"/>
<dbReference type="AlphaFoldDB" id="E9DDU4"/>
<keyword evidence="2" id="KW-1133">Transmembrane helix</keyword>
<feature type="compositionally biased region" description="Low complexity" evidence="1">
    <location>
        <begin position="203"/>
        <end position="228"/>
    </location>
</feature>
<evidence type="ECO:0000256" key="1">
    <source>
        <dbReference type="SAM" id="MobiDB-lite"/>
    </source>
</evidence>
<feature type="region of interest" description="Disordered" evidence="1">
    <location>
        <begin position="168"/>
        <end position="228"/>
    </location>
</feature>
<feature type="transmembrane region" description="Helical" evidence="2">
    <location>
        <begin position="70"/>
        <end position="91"/>
    </location>
</feature>
<sequence length="252" mass="24733">MSIASVARPIPSFLRRSLSRSVIPEGITHPFARFLISSCKQSFLASSHLITVSVPFFFLYSILPSIKMKYSGVVALSLVAAASAASSTMALSPTASCALACPEGDVCCQAACVGVPCPDDAMANKTVQCAAQCDQGNGSPAAIEAYAKCQSDCIKTYFFTGSATLPVATPPPSSPSNSAPADGGNGGSSTPGATGGAGGSDGASGSATGSPTGTGSEPTGTSTEAPANSNAAAALTGSSATLFGLVLAAFAL</sequence>
<evidence type="ECO:0000313" key="3">
    <source>
        <dbReference type="EMBL" id="EFW15298.1"/>
    </source>
</evidence>
<dbReference type="VEuPathDB" id="FungiDB:CPSG_07735"/>
<keyword evidence="2" id="KW-0472">Membrane</keyword>
<evidence type="ECO:0000313" key="4">
    <source>
        <dbReference type="Proteomes" id="UP000002497"/>
    </source>
</evidence>
<dbReference type="OrthoDB" id="5597238at2759"/>
<dbReference type="VEuPathDB" id="FungiDB:D8B26_008138"/>
<dbReference type="STRING" id="443226.E9DDU4"/>
<feature type="compositionally biased region" description="Gly residues" evidence="1">
    <location>
        <begin position="183"/>
        <end position="202"/>
    </location>
</feature>
<accession>E9DDU4</accession>
<name>E9DDU4_COCPS</name>
<keyword evidence="4" id="KW-1185">Reference proteome</keyword>
<organism evidence="4">
    <name type="scientific">Coccidioides posadasii (strain RMSCC 757 / Silveira)</name>
    <name type="common">Valley fever fungus</name>
    <dbReference type="NCBI Taxonomy" id="443226"/>
    <lineage>
        <taxon>Eukaryota</taxon>
        <taxon>Fungi</taxon>
        <taxon>Dikarya</taxon>
        <taxon>Ascomycota</taxon>
        <taxon>Pezizomycotina</taxon>
        <taxon>Eurotiomycetes</taxon>
        <taxon>Eurotiomycetidae</taxon>
        <taxon>Onygenales</taxon>
        <taxon>Onygenaceae</taxon>
        <taxon>Coccidioides</taxon>
    </lineage>
</organism>
<reference evidence="4" key="2">
    <citation type="submission" date="2010-03" db="EMBL/GenBank/DDBJ databases">
        <title>The genome sequence of Coccidioides posadasii strain Silveira.</title>
        <authorList>
            <consortium name="The Broad Institute Genome Sequencing Center for Infectious Disease"/>
            <person name="Neafsey D."/>
            <person name="Orbach M."/>
            <person name="Henn M.R."/>
            <person name="Cole G.T."/>
            <person name="Galgiani J."/>
            <person name="Gardner M.J."/>
            <person name="Kirkland T.N."/>
            <person name="Taylor J.W."/>
            <person name="Young S.K."/>
            <person name="Zeng Q."/>
            <person name="Koehrsen M."/>
            <person name="Alvarado L."/>
            <person name="Berlin A."/>
            <person name="Borenstein D."/>
            <person name="Chapman S.B."/>
            <person name="Chen Z."/>
            <person name="Engels R."/>
            <person name="Freedman E."/>
            <person name="Gellesch M."/>
            <person name="Goldberg J."/>
            <person name="Griggs A."/>
            <person name="Gujja S."/>
            <person name="Heilman E."/>
            <person name="Heiman D."/>
            <person name="Howarth C."/>
            <person name="Jen D."/>
            <person name="Larson L."/>
            <person name="Mehta T."/>
            <person name="Neiman D."/>
            <person name="Park D."/>
            <person name="Pearson M."/>
            <person name="Richards J."/>
            <person name="Roberts A."/>
            <person name="Saif S."/>
            <person name="Shea T."/>
            <person name="Shenoy N."/>
            <person name="Sisk P."/>
            <person name="Stolte C."/>
            <person name="Sykes S."/>
            <person name="Walk T."/>
            <person name="White J."/>
            <person name="Yandava C."/>
            <person name="Haas B."/>
            <person name="Nusbaum C."/>
            <person name="Birren B."/>
        </authorList>
    </citation>
    <scope>NUCLEOTIDE SEQUENCE [LARGE SCALE GENOMIC DNA]</scope>
    <source>
        <strain evidence="4">RMSCC 757 / Silveira</strain>
    </source>
</reference>
<protein>
    <submittedName>
        <fullName evidence="3">Uncharacterized protein</fullName>
    </submittedName>
</protein>
<evidence type="ECO:0000256" key="2">
    <source>
        <dbReference type="SAM" id="Phobius"/>
    </source>
</evidence>
<dbReference type="EMBL" id="GL636501">
    <property type="protein sequence ID" value="EFW15298.1"/>
    <property type="molecule type" value="Genomic_DNA"/>
</dbReference>